<name>A0A1I4K7A5_9BACI</name>
<sequence>MAEKNVNDYLEEGIYGPKELKPDEKRRFLGTFRERVLLALTKKQVMKKGTFPEVEQMLHDHPDAVMVVNGKLGYKALSAYTKLASSYGVESQRITSLDKQSDIGLVLAKGEAVHKEEIFVEETETEQGREEEQKPWWKKLFGLG</sequence>
<gene>
    <name evidence="1" type="ORF">SAMN04488054_104158</name>
</gene>
<evidence type="ECO:0000313" key="2">
    <source>
        <dbReference type="Proteomes" id="UP000199668"/>
    </source>
</evidence>
<dbReference type="Proteomes" id="UP000199668">
    <property type="component" value="Unassembled WGS sequence"/>
</dbReference>
<organism evidence="1 2">
    <name type="scientific">Salibacterium qingdaonense</name>
    <dbReference type="NCBI Taxonomy" id="266892"/>
    <lineage>
        <taxon>Bacteria</taxon>
        <taxon>Bacillati</taxon>
        <taxon>Bacillota</taxon>
        <taxon>Bacilli</taxon>
        <taxon>Bacillales</taxon>
        <taxon>Bacillaceae</taxon>
    </lineage>
</organism>
<dbReference type="Gene3D" id="3.30.1330.30">
    <property type="match status" value="1"/>
</dbReference>
<dbReference type="SUPFAM" id="SSF160515">
    <property type="entry name" value="YueI-like"/>
    <property type="match status" value="1"/>
</dbReference>
<dbReference type="InterPro" id="IPR029064">
    <property type="entry name" value="Ribosomal_eL30-like_sf"/>
</dbReference>
<dbReference type="RefSeq" id="WP_090926030.1">
    <property type="nucleotide sequence ID" value="NZ_FOTY01000004.1"/>
</dbReference>
<dbReference type="PIRSF" id="PIRSF034303">
    <property type="entry name" value="DUF1694"/>
    <property type="match status" value="1"/>
</dbReference>
<reference evidence="1 2" key="1">
    <citation type="submission" date="2016-10" db="EMBL/GenBank/DDBJ databases">
        <authorList>
            <person name="de Groot N.N."/>
        </authorList>
    </citation>
    <scope>NUCLEOTIDE SEQUENCE [LARGE SCALE GENOMIC DNA]</scope>
    <source>
        <strain evidence="1 2">CGMCC 1.6134</strain>
    </source>
</reference>
<keyword evidence="2" id="KW-1185">Reference proteome</keyword>
<dbReference type="STRING" id="266892.SAMN04488054_104158"/>
<dbReference type="OrthoDB" id="95278at2"/>
<dbReference type="EMBL" id="FOTY01000004">
    <property type="protein sequence ID" value="SFL74600.1"/>
    <property type="molecule type" value="Genomic_DNA"/>
</dbReference>
<dbReference type="Pfam" id="PF07997">
    <property type="entry name" value="DUF1694"/>
    <property type="match status" value="1"/>
</dbReference>
<dbReference type="InterPro" id="IPR012543">
    <property type="entry name" value="DUF1694"/>
</dbReference>
<protein>
    <submittedName>
        <fullName evidence="1">Uncharacterized protein YueI</fullName>
    </submittedName>
</protein>
<accession>A0A1I4K7A5</accession>
<proteinExistence type="predicted"/>
<evidence type="ECO:0000313" key="1">
    <source>
        <dbReference type="EMBL" id="SFL74600.1"/>
    </source>
</evidence>
<dbReference type="AlphaFoldDB" id="A0A1I4K7A5"/>